<protein>
    <recommendedName>
        <fullName evidence="3">Ribosome maturation factor RimP</fullName>
    </recommendedName>
</protein>
<dbReference type="OrthoDB" id="9805006at2"/>
<organism evidence="6 7">
    <name type="scientific">Pseudogracilibacillus auburnensis</name>
    <dbReference type="NCBI Taxonomy" id="1494959"/>
    <lineage>
        <taxon>Bacteria</taxon>
        <taxon>Bacillati</taxon>
        <taxon>Bacillota</taxon>
        <taxon>Bacilli</taxon>
        <taxon>Bacillales</taxon>
        <taxon>Bacillaceae</taxon>
        <taxon>Pseudogracilibacillus</taxon>
    </lineage>
</organism>
<dbReference type="GO" id="GO:0005829">
    <property type="term" value="C:cytosol"/>
    <property type="evidence" value="ECO:0007669"/>
    <property type="project" value="TreeGrafter"/>
</dbReference>
<dbReference type="SUPFAM" id="SSF75420">
    <property type="entry name" value="YhbC-like, N-terminal domain"/>
    <property type="match status" value="1"/>
</dbReference>
<dbReference type="AlphaFoldDB" id="A0A2V3W625"/>
<dbReference type="InterPro" id="IPR028989">
    <property type="entry name" value="RimP_N"/>
</dbReference>
<dbReference type="PANTHER" id="PTHR33867">
    <property type="entry name" value="RIBOSOME MATURATION FACTOR RIMP"/>
    <property type="match status" value="1"/>
</dbReference>
<dbReference type="Pfam" id="PF17384">
    <property type="entry name" value="DUF150_C"/>
    <property type="match status" value="1"/>
</dbReference>
<dbReference type="Gene3D" id="2.30.30.180">
    <property type="entry name" value="Ribosome maturation factor RimP, C-terminal domain"/>
    <property type="match status" value="1"/>
</dbReference>
<dbReference type="CDD" id="cd01734">
    <property type="entry name" value="YlxS_C"/>
    <property type="match status" value="1"/>
</dbReference>
<dbReference type="RefSeq" id="WP_110394480.1">
    <property type="nucleotide sequence ID" value="NZ_JBHUHB010000001.1"/>
</dbReference>
<evidence type="ECO:0000259" key="4">
    <source>
        <dbReference type="Pfam" id="PF02576"/>
    </source>
</evidence>
<evidence type="ECO:0000313" key="6">
    <source>
        <dbReference type="EMBL" id="PXW88644.1"/>
    </source>
</evidence>
<keyword evidence="7" id="KW-1185">Reference proteome</keyword>
<sequence length="156" mass="17736">MSEAVLSEVKDLLEPVLIERHLSLADIEYVKEGKNTFLRIYIDKDGGVDLTECGIVSERLSEKLDEHDPIQGAYFLEVSSPGAEKPLKTKQDFIDHINENVSVSLYVHIDGEKEYEGKLTDFTNNIATIDYKCKHRIKQVEIPFEKIAKARLAVML</sequence>
<evidence type="ECO:0000256" key="3">
    <source>
        <dbReference type="HAMAP-Rule" id="MF_01077"/>
    </source>
</evidence>
<dbReference type="HAMAP" id="MF_01077">
    <property type="entry name" value="RimP"/>
    <property type="match status" value="1"/>
</dbReference>
<proteinExistence type="inferred from homology"/>
<dbReference type="InterPro" id="IPR036847">
    <property type="entry name" value="RimP_C_sf"/>
</dbReference>
<dbReference type="Gene3D" id="3.30.300.70">
    <property type="entry name" value="RimP-like superfamily, N-terminal"/>
    <property type="match status" value="1"/>
</dbReference>
<comment type="caution">
    <text evidence="6">The sequence shown here is derived from an EMBL/GenBank/DDBJ whole genome shotgun (WGS) entry which is preliminary data.</text>
</comment>
<evidence type="ECO:0000256" key="2">
    <source>
        <dbReference type="ARBA" id="ARBA00022517"/>
    </source>
</evidence>
<dbReference type="SUPFAM" id="SSF74942">
    <property type="entry name" value="YhbC-like, C-terminal domain"/>
    <property type="match status" value="1"/>
</dbReference>
<feature type="domain" description="Ribosome maturation factor RimP N-terminal" evidence="4">
    <location>
        <begin position="12"/>
        <end position="84"/>
    </location>
</feature>
<dbReference type="NCBIfam" id="NF000928">
    <property type="entry name" value="PRK00092.1-2"/>
    <property type="match status" value="1"/>
</dbReference>
<comment type="similarity">
    <text evidence="3">Belongs to the RimP family.</text>
</comment>
<dbReference type="FunFam" id="3.30.300.70:FF:000001">
    <property type="entry name" value="Ribosome maturation factor RimP"/>
    <property type="match status" value="1"/>
</dbReference>
<dbReference type="Pfam" id="PF02576">
    <property type="entry name" value="RimP_N"/>
    <property type="match status" value="1"/>
</dbReference>
<dbReference type="PANTHER" id="PTHR33867:SF1">
    <property type="entry name" value="RIBOSOME MATURATION FACTOR RIMP"/>
    <property type="match status" value="1"/>
</dbReference>
<evidence type="ECO:0000256" key="1">
    <source>
        <dbReference type="ARBA" id="ARBA00022490"/>
    </source>
</evidence>
<dbReference type="GO" id="GO:0006412">
    <property type="term" value="P:translation"/>
    <property type="evidence" value="ECO:0007669"/>
    <property type="project" value="TreeGrafter"/>
</dbReference>
<dbReference type="InterPro" id="IPR003728">
    <property type="entry name" value="Ribosome_maturation_RimP"/>
</dbReference>
<evidence type="ECO:0000259" key="5">
    <source>
        <dbReference type="Pfam" id="PF17384"/>
    </source>
</evidence>
<dbReference type="Proteomes" id="UP000247978">
    <property type="component" value="Unassembled WGS sequence"/>
</dbReference>
<name>A0A2V3W625_9BACI</name>
<comment type="function">
    <text evidence="3">Required for maturation of 30S ribosomal subunits.</text>
</comment>
<feature type="domain" description="Ribosome maturation factor RimP C-terminal" evidence="5">
    <location>
        <begin position="87"/>
        <end position="154"/>
    </location>
</feature>
<gene>
    <name evidence="3" type="primary">rimP</name>
    <name evidence="6" type="ORF">DFR56_103149</name>
</gene>
<keyword evidence="2 3" id="KW-0690">Ribosome biogenesis</keyword>
<dbReference type="InterPro" id="IPR035956">
    <property type="entry name" value="RimP_N_sf"/>
</dbReference>
<reference evidence="6 7" key="1">
    <citation type="submission" date="2018-05" db="EMBL/GenBank/DDBJ databases">
        <title>Genomic Encyclopedia of Type Strains, Phase IV (KMG-IV): sequencing the most valuable type-strain genomes for metagenomic binning, comparative biology and taxonomic classification.</title>
        <authorList>
            <person name="Goeker M."/>
        </authorList>
    </citation>
    <scope>NUCLEOTIDE SEQUENCE [LARGE SCALE GENOMIC DNA]</scope>
    <source>
        <strain evidence="6 7">DSM 28556</strain>
    </source>
</reference>
<dbReference type="GO" id="GO:0000028">
    <property type="term" value="P:ribosomal small subunit assembly"/>
    <property type="evidence" value="ECO:0007669"/>
    <property type="project" value="TreeGrafter"/>
</dbReference>
<dbReference type="EMBL" id="QJJQ01000003">
    <property type="protein sequence ID" value="PXW88644.1"/>
    <property type="molecule type" value="Genomic_DNA"/>
</dbReference>
<dbReference type="InterPro" id="IPR028998">
    <property type="entry name" value="RimP_C"/>
</dbReference>
<keyword evidence="1 3" id="KW-0963">Cytoplasm</keyword>
<evidence type="ECO:0000313" key="7">
    <source>
        <dbReference type="Proteomes" id="UP000247978"/>
    </source>
</evidence>
<accession>A0A2V3W625</accession>
<comment type="subcellular location">
    <subcellularLocation>
        <location evidence="3">Cytoplasm</location>
    </subcellularLocation>
</comment>